<feature type="transmembrane region" description="Helical" evidence="7">
    <location>
        <begin position="163"/>
        <end position="181"/>
    </location>
</feature>
<feature type="transmembrane region" description="Helical" evidence="7">
    <location>
        <begin position="95"/>
        <end position="124"/>
    </location>
</feature>
<dbReference type="Pfam" id="PF07690">
    <property type="entry name" value="MFS_1"/>
    <property type="match status" value="1"/>
</dbReference>
<evidence type="ECO:0000313" key="9">
    <source>
        <dbReference type="Proteomes" id="UP000637383"/>
    </source>
</evidence>
<accession>A0ABR8KME8</accession>
<dbReference type="PANTHER" id="PTHR43266">
    <property type="entry name" value="MACROLIDE-EFFLUX PROTEIN"/>
    <property type="match status" value="1"/>
</dbReference>
<feature type="transmembrane region" description="Helical" evidence="7">
    <location>
        <begin position="68"/>
        <end position="89"/>
    </location>
</feature>
<evidence type="ECO:0000256" key="7">
    <source>
        <dbReference type="SAM" id="Phobius"/>
    </source>
</evidence>
<keyword evidence="5 7" id="KW-1133">Transmembrane helix</keyword>
<dbReference type="InterPro" id="IPR011701">
    <property type="entry name" value="MFS"/>
</dbReference>
<sequence length="429" mass="45726">MQTFTFIWSGQVVSLIGSGLTHFGLGIWVYQNTKSVTLYALILLCGTLPSSLISPVAGVFVDRCSRRWVMILSDFGAGLSTLAIASLLFVDKLEAWHICLASAASSTFSAFQVPAFTAATTLLVPKKYLDRASGMIQLGQGISQLISPVLGGVLIGIIQLQGIVAIDVVTFFLGTIPLLLIKFPEPKTINASHTEALKKDSLLKEIIYGWQYITARPGLLGLLILFATNNFLMGSVGVLVTPLVLSFTSSAVLGMIVSVSGIGMLIGSLIISTRGGPKRLIHSVLGFQMLGGLSILIAGLRTSVELITLAAFLTFLGWPIINACAQVLFQKKVAPEMQGRFFAIRQMVTDTSFPLSYIIAGPLADNVFEPLMSPNGSLAGSIGQIIGVGPGRGIGLMFITIGVLAIVLSIAAYQYPRLRLVEHELPDTI</sequence>
<proteinExistence type="predicted"/>
<dbReference type="Gene3D" id="1.20.1250.20">
    <property type="entry name" value="MFS general substrate transporter like domains"/>
    <property type="match status" value="1"/>
</dbReference>
<keyword evidence="9" id="KW-1185">Reference proteome</keyword>
<comment type="subcellular location">
    <subcellularLocation>
        <location evidence="1">Cell membrane</location>
        <topology evidence="1">Multi-pass membrane protein</topology>
    </subcellularLocation>
</comment>
<dbReference type="InterPro" id="IPR036259">
    <property type="entry name" value="MFS_trans_sf"/>
</dbReference>
<reference evidence="8 9" key="1">
    <citation type="journal article" date="2020" name="ISME J.">
        <title>Comparative genomics reveals insights into cyanobacterial evolution and habitat adaptation.</title>
        <authorList>
            <person name="Chen M.Y."/>
            <person name="Teng W.K."/>
            <person name="Zhao L."/>
            <person name="Hu C.X."/>
            <person name="Zhou Y.K."/>
            <person name="Han B.P."/>
            <person name="Song L.R."/>
            <person name="Shu W.S."/>
        </authorList>
    </citation>
    <scope>NUCLEOTIDE SEQUENCE [LARGE SCALE GENOMIC DNA]</scope>
    <source>
        <strain evidence="8 9">FACHB-159</strain>
    </source>
</reference>
<evidence type="ECO:0000256" key="5">
    <source>
        <dbReference type="ARBA" id="ARBA00022989"/>
    </source>
</evidence>
<dbReference type="PANTHER" id="PTHR43266:SF2">
    <property type="entry name" value="MAJOR FACILITATOR SUPERFAMILY (MFS) PROFILE DOMAIN-CONTAINING PROTEIN"/>
    <property type="match status" value="1"/>
</dbReference>
<feature type="transmembrane region" description="Helical" evidence="7">
    <location>
        <begin position="36"/>
        <end position="61"/>
    </location>
</feature>
<keyword evidence="6 7" id="KW-0472">Membrane</keyword>
<evidence type="ECO:0000256" key="6">
    <source>
        <dbReference type="ARBA" id="ARBA00023136"/>
    </source>
</evidence>
<keyword evidence="4 7" id="KW-0812">Transmembrane</keyword>
<keyword evidence="3" id="KW-1003">Cell membrane</keyword>
<comment type="caution">
    <text evidence="8">The sequence shown here is derived from an EMBL/GenBank/DDBJ whole genome shotgun (WGS) entry which is preliminary data.</text>
</comment>
<feature type="transmembrane region" description="Helical" evidence="7">
    <location>
        <begin position="12"/>
        <end position="30"/>
    </location>
</feature>
<dbReference type="EMBL" id="JACJTU010000070">
    <property type="protein sequence ID" value="MBD2739132.1"/>
    <property type="molecule type" value="Genomic_DNA"/>
</dbReference>
<feature type="transmembrane region" description="Helical" evidence="7">
    <location>
        <begin position="219"/>
        <end position="245"/>
    </location>
</feature>
<dbReference type="SUPFAM" id="SSF103473">
    <property type="entry name" value="MFS general substrate transporter"/>
    <property type="match status" value="1"/>
</dbReference>
<dbReference type="CDD" id="cd06173">
    <property type="entry name" value="MFS_MefA_like"/>
    <property type="match status" value="1"/>
</dbReference>
<protein>
    <submittedName>
        <fullName evidence="8">MFS transporter</fullName>
    </submittedName>
</protein>
<feature type="transmembrane region" description="Helical" evidence="7">
    <location>
        <begin position="280"/>
        <end position="300"/>
    </location>
</feature>
<feature type="transmembrane region" description="Helical" evidence="7">
    <location>
        <begin position="306"/>
        <end position="329"/>
    </location>
</feature>
<organism evidence="8 9">
    <name type="scientific">Nostoc paludosum FACHB-159</name>
    <dbReference type="NCBI Taxonomy" id="2692908"/>
    <lineage>
        <taxon>Bacteria</taxon>
        <taxon>Bacillati</taxon>
        <taxon>Cyanobacteriota</taxon>
        <taxon>Cyanophyceae</taxon>
        <taxon>Nostocales</taxon>
        <taxon>Nostocaceae</taxon>
        <taxon>Nostoc</taxon>
    </lineage>
</organism>
<evidence type="ECO:0000313" key="8">
    <source>
        <dbReference type="EMBL" id="MBD2739132.1"/>
    </source>
</evidence>
<gene>
    <name evidence="8" type="ORF">H6H03_35600</name>
</gene>
<evidence type="ECO:0000256" key="2">
    <source>
        <dbReference type="ARBA" id="ARBA00022448"/>
    </source>
</evidence>
<feature type="transmembrane region" description="Helical" evidence="7">
    <location>
        <begin position="251"/>
        <end position="271"/>
    </location>
</feature>
<feature type="transmembrane region" description="Helical" evidence="7">
    <location>
        <begin position="394"/>
        <end position="415"/>
    </location>
</feature>
<evidence type="ECO:0000256" key="3">
    <source>
        <dbReference type="ARBA" id="ARBA00022475"/>
    </source>
</evidence>
<dbReference type="Proteomes" id="UP000637383">
    <property type="component" value="Unassembled WGS sequence"/>
</dbReference>
<keyword evidence="2" id="KW-0813">Transport</keyword>
<name>A0ABR8KME8_9NOSO</name>
<feature type="transmembrane region" description="Helical" evidence="7">
    <location>
        <begin position="136"/>
        <end position="157"/>
    </location>
</feature>
<evidence type="ECO:0000256" key="4">
    <source>
        <dbReference type="ARBA" id="ARBA00022692"/>
    </source>
</evidence>
<evidence type="ECO:0000256" key="1">
    <source>
        <dbReference type="ARBA" id="ARBA00004651"/>
    </source>
</evidence>